<sequence length="336" mass="37697">MRELSVHSWIDRAKRNWKSDKKRAVLEAAYCLYLGPWFTATSRRPIGTNVYDLEWDALIILDACRVDALRYLAPEYDFLDARSIESILSVGSGSREWLVKTFNEDRLEDVQETALVTANGFDRDVFMNGRYLPGIAVPFCWPGAEPVTEHDFLRYDPVWRDCRDERLDTVPPEATTNRAILAGREADADRLVVHYAQPHTPYIADAVMDGGRELTDIEQSAWGALKQGSVPNEVVWRMYLNNLRHALDSVGVLLENLDAETVVLSADHGEAFGEWGIQGHPTGLPHPHVKRVPWATTTATDYESVATDDIASPAANPTEDDGTVEEHLEALGYGKF</sequence>
<evidence type="ECO:0000313" key="2">
    <source>
        <dbReference type="Proteomes" id="UP001056855"/>
    </source>
</evidence>
<protein>
    <submittedName>
        <fullName evidence="1">Uncharacterized protein</fullName>
    </submittedName>
</protein>
<dbReference type="Proteomes" id="UP001056855">
    <property type="component" value="Chromosome"/>
</dbReference>
<dbReference type="Gene3D" id="3.40.720.10">
    <property type="entry name" value="Alkaline Phosphatase, subunit A"/>
    <property type="match status" value="1"/>
</dbReference>
<proteinExistence type="predicted"/>
<accession>A0A9E7N8N1</accession>
<dbReference type="KEGG" id="sawl:NGM29_00445"/>
<dbReference type="RefSeq" id="WP_254158309.1">
    <property type="nucleotide sequence ID" value="NZ_CP100355.1"/>
</dbReference>
<gene>
    <name evidence="1" type="ORF">NGM29_00445</name>
</gene>
<evidence type="ECO:0000313" key="1">
    <source>
        <dbReference type="EMBL" id="UTF53789.1"/>
    </source>
</evidence>
<dbReference type="AlphaFoldDB" id="A0A9E7N8N1"/>
<dbReference type="EMBL" id="CP100355">
    <property type="protein sequence ID" value="UTF53789.1"/>
    <property type="molecule type" value="Genomic_DNA"/>
</dbReference>
<dbReference type="InterPro" id="IPR017850">
    <property type="entry name" value="Alkaline_phosphatase_core_sf"/>
</dbReference>
<dbReference type="GeneID" id="73288469"/>
<reference evidence="1" key="1">
    <citation type="submission" date="2022-06" db="EMBL/GenBank/DDBJ databases">
        <title>Diverse halophilic archaea isolated from saline environments.</title>
        <authorList>
            <person name="Cui H.-L."/>
        </authorList>
    </citation>
    <scope>NUCLEOTIDE SEQUENCE</scope>
    <source>
        <strain evidence="1">WLHS1</strain>
    </source>
</reference>
<keyword evidence="2" id="KW-1185">Reference proteome</keyword>
<dbReference type="SUPFAM" id="SSF53649">
    <property type="entry name" value="Alkaline phosphatase-like"/>
    <property type="match status" value="1"/>
</dbReference>
<name>A0A9E7N8N1_9EURY</name>
<organism evidence="1 2">
    <name type="scientific">Natronosalvus rutilus</name>
    <dbReference type="NCBI Taxonomy" id="2953753"/>
    <lineage>
        <taxon>Archaea</taxon>
        <taxon>Methanobacteriati</taxon>
        <taxon>Methanobacteriota</taxon>
        <taxon>Stenosarchaea group</taxon>
        <taxon>Halobacteria</taxon>
        <taxon>Halobacteriales</taxon>
        <taxon>Natrialbaceae</taxon>
        <taxon>Natronosalvus</taxon>
    </lineage>
</organism>